<evidence type="ECO:0000256" key="1">
    <source>
        <dbReference type="PROSITE-ProRule" id="PRU00473"/>
    </source>
</evidence>
<name>A0A1M5FLF3_9BACE</name>
<dbReference type="InterPro" id="IPR006665">
    <property type="entry name" value="OmpA-like"/>
</dbReference>
<dbReference type="STRING" id="871325.SAMN05444349_1462"/>
<gene>
    <name evidence="4" type="ORF">SAMN05444349_1462</name>
</gene>
<evidence type="ECO:0000313" key="5">
    <source>
        <dbReference type="Proteomes" id="UP000184436"/>
    </source>
</evidence>
<dbReference type="CDD" id="cd07185">
    <property type="entry name" value="OmpA_C-like"/>
    <property type="match status" value="1"/>
</dbReference>
<dbReference type="InterPro" id="IPR036737">
    <property type="entry name" value="OmpA-like_sf"/>
</dbReference>
<evidence type="ECO:0000256" key="2">
    <source>
        <dbReference type="SAM" id="SignalP"/>
    </source>
</evidence>
<feature type="signal peptide" evidence="2">
    <location>
        <begin position="1"/>
        <end position="19"/>
    </location>
</feature>
<reference evidence="4 5" key="1">
    <citation type="submission" date="2016-11" db="EMBL/GenBank/DDBJ databases">
        <authorList>
            <person name="Jaros S."/>
            <person name="Januszkiewicz K."/>
            <person name="Wedrychowicz H."/>
        </authorList>
    </citation>
    <scope>NUCLEOTIDE SEQUENCE [LARGE SCALE GENOMIC DNA]</scope>
    <source>
        <strain evidence="4 5">DSM 26883</strain>
    </source>
</reference>
<feature type="chain" id="PRO_5030031403" evidence="2">
    <location>
        <begin position="20"/>
        <end position="395"/>
    </location>
</feature>
<feature type="domain" description="OmpA-like" evidence="3">
    <location>
        <begin position="284"/>
        <end position="395"/>
    </location>
</feature>
<evidence type="ECO:0000259" key="3">
    <source>
        <dbReference type="PROSITE" id="PS51123"/>
    </source>
</evidence>
<dbReference type="AlphaFoldDB" id="A0A1M5FLF3"/>
<dbReference type="PROSITE" id="PS51123">
    <property type="entry name" value="OMPA_2"/>
    <property type="match status" value="1"/>
</dbReference>
<dbReference type="RefSeq" id="WP_025076165.1">
    <property type="nucleotide sequence ID" value="NZ_FQVD01000046.1"/>
</dbReference>
<protein>
    <submittedName>
        <fullName evidence="4">OmpA family protein</fullName>
    </submittedName>
</protein>
<dbReference type="InterPro" id="IPR050330">
    <property type="entry name" value="Bact_OuterMem_StrucFunc"/>
</dbReference>
<evidence type="ECO:0000313" key="4">
    <source>
        <dbReference type="EMBL" id="SHF91982.1"/>
    </source>
</evidence>
<organism evidence="4 5">
    <name type="scientific">Bacteroides faecichinchillae</name>
    <dbReference type="NCBI Taxonomy" id="871325"/>
    <lineage>
        <taxon>Bacteria</taxon>
        <taxon>Pseudomonadati</taxon>
        <taxon>Bacteroidota</taxon>
        <taxon>Bacteroidia</taxon>
        <taxon>Bacteroidales</taxon>
        <taxon>Bacteroidaceae</taxon>
        <taxon>Bacteroides</taxon>
    </lineage>
</organism>
<keyword evidence="2" id="KW-0732">Signal</keyword>
<dbReference type="SUPFAM" id="SSF103088">
    <property type="entry name" value="OmpA-like"/>
    <property type="match status" value="1"/>
</dbReference>
<proteinExistence type="predicted"/>
<dbReference type="Pfam" id="PF00691">
    <property type="entry name" value="OmpA"/>
    <property type="match status" value="1"/>
</dbReference>
<dbReference type="GO" id="GO:0016020">
    <property type="term" value="C:membrane"/>
    <property type="evidence" value="ECO:0007669"/>
    <property type="project" value="UniProtKB-UniRule"/>
</dbReference>
<dbReference type="OrthoDB" id="1453138at2"/>
<keyword evidence="5" id="KW-1185">Reference proteome</keyword>
<dbReference type="Proteomes" id="UP000184436">
    <property type="component" value="Unassembled WGS sequence"/>
</dbReference>
<keyword evidence="1" id="KW-0472">Membrane</keyword>
<dbReference type="PANTHER" id="PTHR30329">
    <property type="entry name" value="STATOR ELEMENT OF FLAGELLAR MOTOR COMPLEX"/>
    <property type="match status" value="1"/>
</dbReference>
<dbReference type="EMBL" id="FQVD01000046">
    <property type="protein sequence ID" value="SHF91982.1"/>
    <property type="molecule type" value="Genomic_DNA"/>
</dbReference>
<sequence>MKKILMLLAFAGVASVASAQQTMTVTEYEVIQVQDKYQVLTNPFWSNWFFSVGGGAQVLFGNNDHIGKFRDRVAPTLNVSLGKWFTPGLGLRMQYSGLQAKGFTTSETAEYVVGGPREDGSYKQRWDYMNLHGDILFNLNALFGGYNPNRVYEIIPYIGAGFTHSYSRPHVHAATFNAGIINRFRLSNALDLNLELSATGMEGKFDGEHGGKRDYDGMLGATLGLTYYFPNRGFQRPVPQIISEIELQQMRNQMNAMAAANMDLQQQLANAQRPVEVEETEEVVVTDANIAPRTVFFTIGSYKLSPQEEMNLSYLVSKMKEFPNAKYTINGYADSATGTPSINQKLSLERAQAVKDLLVKKYGISADRLSIAAGGGVDKFGQPILNRVVLVESSN</sequence>
<dbReference type="PANTHER" id="PTHR30329:SF21">
    <property type="entry name" value="LIPOPROTEIN YIAD-RELATED"/>
    <property type="match status" value="1"/>
</dbReference>
<accession>A0A1M5FLF3</accession>
<dbReference type="Gene3D" id="3.30.1330.60">
    <property type="entry name" value="OmpA-like domain"/>
    <property type="match status" value="1"/>
</dbReference>